<dbReference type="Gene3D" id="2.160.20.10">
    <property type="entry name" value="Single-stranded right-handed beta-helix, Pectin lyase-like"/>
    <property type="match status" value="1"/>
</dbReference>
<proteinExistence type="predicted"/>
<feature type="non-terminal residue" evidence="2">
    <location>
        <position position="96"/>
    </location>
</feature>
<name>X1N786_9ZZZZ</name>
<evidence type="ECO:0000313" key="2">
    <source>
        <dbReference type="EMBL" id="GAI22730.1"/>
    </source>
</evidence>
<dbReference type="InterPro" id="IPR022441">
    <property type="entry name" value="Para_beta_helix_rpt-2"/>
</dbReference>
<dbReference type="InterPro" id="IPR039448">
    <property type="entry name" value="Beta_helix"/>
</dbReference>
<dbReference type="NCBIfam" id="TIGR03804">
    <property type="entry name" value="para_beta_helix"/>
    <property type="match status" value="2"/>
</dbReference>
<dbReference type="SUPFAM" id="SSF51126">
    <property type="entry name" value="Pectin lyase-like"/>
    <property type="match status" value="1"/>
</dbReference>
<dbReference type="InterPro" id="IPR012334">
    <property type="entry name" value="Pectin_lyas_fold"/>
</dbReference>
<protein>
    <recommendedName>
        <fullName evidence="1">Right handed beta helix domain-containing protein</fullName>
    </recommendedName>
</protein>
<evidence type="ECO:0000259" key="1">
    <source>
        <dbReference type="Pfam" id="PF13229"/>
    </source>
</evidence>
<sequence length="96" mass="10899">MKVYDSRENNILNCEIYNNSRDGIYVHYRAQGNTFTNCKIYDNNKLLDSFGNPIGYGIRIADGGYDSVVTGCEVYNNNYGIYIKKAPNNILRGNTI</sequence>
<dbReference type="Pfam" id="PF13229">
    <property type="entry name" value="Beta_helix"/>
    <property type="match status" value="1"/>
</dbReference>
<comment type="caution">
    <text evidence="2">The sequence shown here is derived from an EMBL/GenBank/DDBJ whole genome shotgun (WGS) entry which is preliminary data.</text>
</comment>
<reference evidence="2" key="1">
    <citation type="journal article" date="2014" name="Front. Microbiol.">
        <title>High frequency of phylogenetically diverse reductive dehalogenase-homologous genes in deep subseafloor sedimentary metagenomes.</title>
        <authorList>
            <person name="Kawai M."/>
            <person name="Futagami T."/>
            <person name="Toyoda A."/>
            <person name="Takaki Y."/>
            <person name="Nishi S."/>
            <person name="Hori S."/>
            <person name="Arai W."/>
            <person name="Tsubouchi T."/>
            <person name="Morono Y."/>
            <person name="Uchiyama I."/>
            <person name="Ito T."/>
            <person name="Fujiyama A."/>
            <person name="Inagaki F."/>
            <person name="Takami H."/>
        </authorList>
    </citation>
    <scope>NUCLEOTIDE SEQUENCE</scope>
    <source>
        <strain evidence="2">Expedition CK06-06</strain>
    </source>
</reference>
<accession>X1N786</accession>
<organism evidence="2">
    <name type="scientific">marine sediment metagenome</name>
    <dbReference type="NCBI Taxonomy" id="412755"/>
    <lineage>
        <taxon>unclassified sequences</taxon>
        <taxon>metagenomes</taxon>
        <taxon>ecological metagenomes</taxon>
    </lineage>
</organism>
<dbReference type="InterPro" id="IPR006626">
    <property type="entry name" value="PbH1"/>
</dbReference>
<dbReference type="EMBL" id="BARV01013451">
    <property type="protein sequence ID" value="GAI22730.1"/>
    <property type="molecule type" value="Genomic_DNA"/>
</dbReference>
<dbReference type="SMART" id="SM00710">
    <property type="entry name" value="PbH1"/>
    <property type="match status" value="3"/>
</dbReference>
<dbReference type="AlphaFoldDB" id="X1N786"/>
<gene>
    <name evidence="2" type="ORF">S06H3_24278</name>
</gene>
<feature type="domain" description="Right handed beta helix" evidence="1">
    <location>
        <begin position="3"/>
        <end position="96"/>
    </location>
</feature>
<dbReference type="InterPro" id="IPR011050">
    <property type="entry name" value="Pectin_lyase_fold/virulence"/>
</dbReference>